<reference evidence="12" key="1">
    <citation type="submission" date="2023-02" db="EMBL/GenBank/DDBJ databases">
        <title>Description of Roseinatronobacter alkalisoli sp. nov., an alkaliphilic bacerium isolated from soda soil.</title>
        <authorList>
            <person name="Wei W."/>
        </authorList>
    </citation>
    <scope>NUCLEOTIDE SEQUENCE</scope>
    <source>
        <strain evidence="12">HJB301</strain>
    </source>
</reference>
<evidence type="ECO:0000256" key="2">
    <source>
        <dbReference type="ARBA" id="ARBA00001947"/>
    </source>
</evidence>
<dbReference type="PROSITE" id="PS00893">
    <property type="entry name" value="NUDIX_BOX"/>
    <property type="match status" value="1"/>
</dbReference>
<dbReference type="InterPro" id="IPR020476">
    <property type="entry name" value="Nudix_hydrolase"/>
</dbReference>
<comment type="similarity">
    <text evidence="3">Belongs to the Nudix hydrolase family. NudC subfamily.</text>
</comment>
<dbReference type="InterPro" id="IPR020084">
    <property type="entry name" value="NUDIX_hydrolase_CS"/>
</dbReference>
<dbReference type="InterPro" id="IPR049734">
    <property type="entry name" value="NudC-like_C"/>
</dbReference>
<evidence type="ECO:0000313" key="12">
    <source>
        <dbReference type="EMBL" id="MDD7970585.1"/>
    </source>
</evidence>
<dbReference type="Gene3D" id="3.90.79.10">
    <property type="entry name" value="Nucleoside Triphosphate Pyrophosphohydrolase"/>
    <property type="match status" value="1"/>
</dbReference>
<feature type="domain" description="Nudix hydrolase" evidence="11">
    <location>
        <begin position="183"/>
        <end position="304"/>
    </location>
</feature>
<evidence type="ECO:0000259" key="11">
    <source>
        <dbReference type="PROSITE" id="PS51462"/>
    </source>
</evidence>
<accession>A0ABT5T641</accession>
<dbReference type="RefSeq" id="WP_274351215.1">
    <property type="nucleotide sequence ID" value="NZ_JAQZSM010000003.1"/>
</dbReference>
<dbReference type="Pfam" id="PF09296">
    <property type="entry name" value="NUDIX-like"/>
    <property type="match status" value="1"/>
</dbReference>
<dbReference type="Gene3D" id="3.90.79.20">
    <property type="match status" value="1"/>
</dbReference>
<dbReference type="PRINTS" id="PR00502">
    <property type="entry name" value="NUDIXFAMILY"/>
</dbReference>
<dbReference type="Proteomes" id="UP001431784">
    <property type="component" value="Unassembled WGS sequence"/>
</dbReference>
<comment type="cofactor">
    <cofactor evidence="1">
        <name>Mg(2+)</name>
        <dbReference type="ChEBI" id="CHEBI:18420"/>
    </cofactor>
</comment>
<protein>
    <recommendedName>
        <fullName evidence="4">NAD(+) diphosphatase</fullName>
        <ecNumber evidence="4">3.6.1.22</ecNumber>
    </recommendedName>
</protein>
<dbReference type="EC" id="3.6.1.22" evidence="4"/>
<dbReference type="PANTHER" id="PTHR42904">
    <property type="entry name" value="NUDIX HYDROLASE, NUDC SUBFAMILY"/>
    <property type="match status" value="1"/>
</dbReference>
<dbReference type="InterPro" id="IPR050241">
    <property type="entry name" value="NAD-cap_RNA_hydrolase_NudC"/>
</dbReference>
<dbReference type="CDD" id="cd03429">
    <property type="entry name" value="NUDIX_NADH_pyrophosphatase_Nudt13"/>
    <property type="match status" value="1"/>
</dbReference>
<comment type="catalytic activity">
    <reaction evidence="9">
        <text>a 5'-end NAD(+)-phospho-ribonucleoside in mRNA + H2O = a 5'-end phospho-adenosine-phospho-ribonucleoside in mRNA + beta-nicotinamide D-ribonucleotide + 2 H(+)</text>
        <dbReference type="Rhea" id="RHEA:60876"/>
        <dbReference type="Rhea" id="RHEA-COMP:15698"/>
        <dbReference type="Rhea" id="RHEA-COMP:15719"/>
        <dbReference type="ChEBI" id="CHEBI:14649"/>
        <dbReference type="ChEBI" id="CHEBI:15377"/>
        <dbReference type="ChEBI" id="CHEBI:15378"/>
        <dbReference type="ChEBI" id="CHEBI:144029"/>
        <dbReference type="ChEBI" id="CHEBI:144051"/>
    </reaction>
    <physiologicalReaction direction="left-to-right" evidence="9">
        <dbReference type="Rhea" id="RHEA:60877"/>
    </physiologicalReaction>
</comment>
<evidence type="ECO:0000256" key="1">
    <source>
        <dbReference type="ARBA" id="ARBA00001946"/>
    </source>
</evidence>
<keyword evidence="8" id="KW-0520">NAD</keyword>
<dbReference type="InterPro" id="IPR000086">
    <property type="entry name" value="NUDIX_hydrolase_dom"/>
</dbReference>
<keyword evidence="6 10" id="KW-0378">Hydrolase</keyword>
<evidence type="ECO:0000256" key="4">
    <source>
        <dbReference type="ARBA" id="ARBA00012381"/>
    </source>
</evidence>
<evidence type="ECO:0000256" key="5">
    <source>
        <dbReference type="ARBA" id="ARBA00022723"/>
    </source>
</evidence>
<dbReference type="PANTHER" id="PTHR42904:SF6">
    <property type="entry name" value="NAD-CAPPED RNA HYDROLASE NUDT12"/>
    <property type="match status" value="1"/>
</dbReference>
<keyword evidence="13" id="KW-1185">Reference proteome</keyword>
<dbReference type="EMBL" id="JAQZSM010000003">
    <property type="protein sequence ID" value="MDD7970585.1"/>
    <property type="molecule type" value="Genomic_DNA"/>
</dbReference>
<keyword evidence="7" id="KW-0460">Magnesium</keyword>
<name>A0ABT5T641_9RHOB</name>
<comment type="caution">
    <text evidence="12">The sequence shown here is derived from an EMBL/GenBank/DDBJ whole genome shotgun (WGS) entry which is preliminary data.</text>
</comment>
<gene>
    <name evidence="12" type="primary">nudC</name>
    <name evidence="12" type="ORF">PUT78_05695</name>
</gene>
<dbReference type="Pfam" id="PF00293">
    <property type="entry name" value="NUDIX"/>
    <property type="match status" value="1"/>
</dbReference>
<evidence type="ECO:0000256" key="10">
    <source>
        <dbReference type="RuleBase" id="RU003476"/>
    </source>
</evidence>
<evidence type="ECO:0000256" key="8">
    <source>
        <dbReference type="ARBA" id="ARBA00023027"/>
    </source>
</evidence>
<dbReference type="GO" id="GO:0016787">
    <property type="term" value="F:hydrolase activity"/>
    <property type="evidence" value="ECO:0007669"/>
    <property type="project" value="UniProtKB-KW"/>
</dbReference>
<dbReference type="InterPro" id="IPR015376">
    <property type="entry name" value="Znr_NADH_PPase"/>
</dbReference>
<evidence type="ECO:0000256" key="3">
    <source>
        <dbReference type="ARBA" id="ARBA00009595"/>
    </source>
</evidence>
<evidence type="ECO:0000256" key="6">
    <source>
        <dbReference type="ARBA" id="ARBA00022801"/>
    </source>
</evidence>
<comment type="cofactor">
    <cofactor evidence="2">
        <name>Zn(2+)</name>
        <dbReference type="ChEBI" id="CHEBI:29105"/>
    </cofactor>
</comment>
<organism evidence="12 13">
    <name type="scientific">Roseinatronobacter alkalisoli</name>
    <dbReference type="NCBI Taxonomy" id="3028235"/>
    <lineage>
        <taxon>Bacteria</taxon>
        <taxon>Pseudomonadati</taxon>
        <taxon>Pseudomonadota</taxon>
        <taxon>Alphaproteobacteria</taxon>
        <taxon>Rhodobacterales</taxon>
        <taxon>Paracoccaceae</taxon>
        <taxon>Roseinatronobacter</taxon>
    </lineage>
</organism>
<keyword evidence="5" id="KW-0479">Metal-binding</keyword>
<dbReference type="InterPro" id="IPR015797">
    <property type="entry name" value="NUDIX_hydrolase-like_dom_sf"/>
</dbReference>
<proteinExistence type="inferred from homology"/>
<evidence type="ECO:0000256" key="7">
    <source>
        <dbReference type="ARBA" id="ARBA00022842"/>
    </source>
</evidence>
<evidence type="ECO:0000256" key="9">
    <source>
        <dbReference type="ARBA" id="ARBA00023679"/>
    </source>
</evidence>
<dbReference type="PROSITE" id="PS51462">
    <property type="entry name" value="NUDIX"/>
    <property type="match status" value="1"/>
</dbReference>
<dbReference type="SUPFAM" id="SSF55811">
    <property type="entry name" value="Nudix"/>
    <property type="match status" value="1"/>
</dbReference>
<dbReference type="NCBIfam" id="NF001299">
    <property type="entry name" value="PRK00241.1"/>
    <property type="match status" value="1"/>
</dbReference>
<dbReference type="Pfam" id="PF09297">
    <property type="entry name" value="Zn_ribbon_NUD"/>
    <property type="match status" value="1"/>
</dbReference>
<evidence type="ECO:0000313" key="13">
    <source>
        <dbReference type="Proteomes" id="UP001431784"/>
    </source>
</evidence>
<sequence length="325" mass="35453">MSAGLMAFNGHWDSRAAELRSDPDALARLLTQGAARVLPVWRGKPQLRGTGEATVLGWVSADAAVLKQAQHPFLFLGMHQDQPLFAADISAWEPDALDRGAMAMFMDTTIQHYPGTEAGLFFGELRQSMAHLPAPDAALAATARAMFNWHRSHGFCSACGQPSGLAMAGWERHCPSCGAKHFPRTDPVVIMLVTHGNDLLLGRSPGWPDGMYSTLAGFIEPGETLENAVRREVLEETGIRTTDIGYITSQPWPFPSSLMLGCVARATSRAITLDDELEDARWVTREQVLRAWSGDDPAFIPARKGAIAHHLIGLWLAGRVRSAYM</sequence>
<dbReference type="InterPro" id="IPR015375">
    <property type="entry name" value="NADH_PPase-like_N"/>
</dbReference>